<dbReference type="SUPFAM" id="SSF51735">
    <property type="entry name" value="NAD(P)-binding Rossmann-fold domains"/>
    <property type="match status" value="1"/>
</dbReference>
<keyword evidence="3" id="KW-0560">Oxidoreductase</keyword>
<evidence type="ECO:0000256" key="3">
    <source>
        <dbReference type="ARBA" id="ARBA00023002"/>
    </source>
</evidence>
<dbReference type="InterPro" id="IPR045313">
    <property type="entry name" value="CBR1-like"/>
</dbReference>
<evidence type="ECO:0000256" key="2">
    <source>
        <dbReference type="ARBA" id="ARBA00022857"/>
    </source>
</evidence>
<evidence type="ECO:0000313" key="5">
    <source>
        <dbReference type="EMBL" id="AXC13776.1"/>
    </source>
</evidence>
<evidence type="ECO:0000256" key="1">
    <source>
        <dbReference type="ARBA" id="ARBA00006484"/>
    </source>
</evidence>
<dbReference type="PANTHER" id="PTHR43490">
    <property type="entry name" value="(+)-NEOMENTHOL DEHYDROGENASE"/>
    <property type="match status" value="1"/>
</dbReference>
<gene>
    <name evidence="5" type="ORF">ACPOL_4504</name>
</gene>
<keyword evidence="2" id="KW-0521">NADP</keyword>
<dbReference type="CDD" id="cd05324">
    <property type="entry name" value="carb_red_PTCR-like_SDR_c"/>
    <property type="match status" value="1"/>
</dbReference>
<evidence type="ECO:0000313" key="6">
    <source>
        <dbReference type="Proteomes" id="UP000253606"/>
    </source>
</evidence>
<protein>
    <submittedName>
        <fullName evidence="5">3-oxoacyl-[acyl-carrier protein] reductase</fullName>
    </submittedName>
</protein>
<dbReference type="InterPro" id="IPR036291">
    <property type="entry name" value="NAD(P)-bd_dom_sf"/>
</dbReference>
<dbReference type="AlphaFoldDB" id="A0A2Z5G5F0"/>
<dbReference type="PRINTS" id="PR00080">
    <property type="entry name" value="SDRFAMILY"/>
</dbReference>
<keyword evidence="6" id="KW-1185">Reference proteome</keyword>
<dbReference type="PANTHER" id="PTHR43490:SF99">
    <property type="entry name" value="SHORT-CHAIN DEHYDROGENASE_REDUCTASE"/>
    <property type="match status" value="1"/>
</dbReference>
<dbReference type="Pfam" id="PF00106">
    <property type="entry name" value="adh_short"/>
    <property type="match status" value="1"/>
</dbReference>
<dbReference type="Proteomes" id="UP000253606">
    <property type="component" value="Chromosome"/>
</dbReference>
<dbReference type="KEGG" id="abas:ACPOL_4504"/>
<dbReference type="GO" id="GO:0016616">
    <property type="term" value="F:oxidoreductase activity, acting on the CH-OH group of donors, NAD or NADP as acceptor"/>
    <property type="evidence" value="ECO:0007669"/>
    <property type="project" value="InterPro"/>
</dbReference>
<accession>A0A2Z5G5F0</accession>
<evidence type="ECO:0000256" key="4">
    <source>
        <dbReference type="RuleBase" id="RU000363"/>
    </source>
</evidence>
<dbReference type="InterPro" id="IPR002347">
    <property type="entry name" value="SDR_fam"/>
</dbReference>
<dbReference type="EMBL" id="CP030840">
    <property type="protein sequence ID" value="AXC13776.1"/>
    <property type="molecule type" value="Genomic_DNA"/>
</dbReference>
<organism evidence="5 6">
    <name type="scientific">Acidisarcina polymorpha</name>
    <dbReference type="NCBI Taxonomy" id="2211140"/>
    <lineage>
        <taxon>Bacteria</taxon>
        <taxon>Pseudomonadati</taxon>
        <taxon>Acidobacteriota</taxon>
        <taxon>Terriglobia</taxon>
        <taxon>Terriglobales</taxon>
        <taxon>Acidobacteriaceae</taxon>
        <taxon>Acidisarcina</taxon>
    </lineage>
</organism>
<dbReference type="PRINTS" id="PR00081">
    <property type="entry name" value="GDHRDH"/>
</dbReference>
<dbReference type="Gene3D" id="3.40.50.720">
    <property type="entry name" value="NAD(P)-binding Rossmann-like Domain"/>
    <property type="match status" value="1"/>
</dbReference>
<name>A0A2Z5G5F0_9BACT</name>
<comment type="similarity">
    <text evidence="1 4">Belongs to the short-chain dehydrogenases/reductases (SDR) family.</text>
</comment>
<sequence>MAKVVLVTGANKGIGFEVSRALGKAGFTVLLGARDAIRGEEAAAKLRAEALDVRFVHADLERAHETATALAEKILKDCGHLDVLVNNAGVADMTGADAPASTVSIDVMKRIFNTNFFGTVEFTQPLLPLLKAAPAARIVNVSSGLGSLEINTNPDTPFYGVKPLGYNASKAALNMFTVNLAWELRDTKVKVNSVCPGYVATDLNNHSGPGTAADGAIAIVKYAQIGEDGPTAGFFHKDGSYGW</sequence>
<proteinExistence type="inferred from homology"/>
<dbReference type="OrthoDB" id="5786478at2"/>
<dbReference type="RefSeq" id="WP_114208690.1">
    <property type="nucleotide sequence ID" value="NZ_CP030840.1"/>
</dbReference>
<reference evidence="5 6" key="1">
    <citation type="journal article" date="2018" name="Front. Microbiol.">
        <title>Hydrolytic Capabilities as a Key to Environmental Success: Chitinolytic and Cellulolytic Acidobacteria From Acidic Sub-arctic Soils and Boreal Peatlands.</title>
        <authorList>
            <person name="Belova S.E."/>
            <person name="Ravin N.V."/>
            <person name="Pankratov T.A."/>
            <person name="Rakitin A.L."/>
            <person name="Ivanova A.A."/>
            <person name="Beletsky A.V."/>
            <person name="Mardanov A.V."/>
            <person name="Sinninghe Damste J.S."/>
            <person name="Dedysh S.N."/>
        </authorList>
    </citation>
    <scope>NUCLEOTIDE SEQUENCE [LARGE SCALE GENOMIC DNA]</scope>
    <source>
        <strain evidence="5 6">SBC82</strain>
    </source>
</reference>